<dbReference type="PROSITE" id="PS51257">
    <property type="entry name" value="PROKAR_LIPOPROTEIN"/>
    <property type="match status" value="1"/>
</dbReference>
<evidence type="ECO:0008006" key="3">
    <source>
        <dbReference type="Google" id="ProtNLM"/>
    </source>
</evidence>
<dbReference type="Proteomes" id="UP000237968">
    <property type="component" value="Unassembled WGS sequence"/>
</dbReference>
<gene>
    <name evidence="1" type="ORF">ENSA5_56050</name>
</gene>
<comment type="caution">
    <text evidence="1">The sequence shown here is derived from an EMBL/GenBank/DDBJ whole genome shotgun (WGS) entry which is preliminary data.</text>
</comment>
<dbReference type="RefSeq" id="WP_106394827.1">
    <property type="nucleotide sequence ID" value="NZ_PVNK01000244.1"/>
</dbReference>
<name>A0A2S9XEQ2_9BACT</name>
<dbReference type="EMBL" id="PVNK01000244">
    <property type="protein sequence ID" value="PRP91339.1"/>
    <property type="molecule type" value="Genomic_DNA"/>
</dbReference>
<organism evidence="1 2">
    <name type="scientific">Enhygromyxa salina</name>
    <dbReference type="NCBI Taxonomy" id="215803"/>
    <lineage>
        <taxon>Bacteria</taxon>
        <taxon>Pseudomonadati</taxon>
        <taxon>Myxococcota</taxon>
        <taxon>Polyangia</taxon>
        <taxon>Nannocystales</taxon>
        <taxon>Nannocystaceae</taxon>
        <taxon>Enhygromyxa</taxon>
    </lineage>
</organism>
<sequence length="231" mass="25403">MKAAWTTALAVLVGCSRPTVIVEAPADPAPVAAAAAAEDPLVEQEAVREAVRSYAAALGAREAEAAREWVVFETFGFYEDLRIAALRASREQLEAWDLMTVILILQIRSEVPRAQLEALDGRGLFARAVNDGLVGEQLEDIALDEVWIDEEREHAQIRVEGDPVVWLRRGPDDERWRVDIPEMIRLLGPAIEALARERVLADGKVRTALTFVELSADGFVDIAVLDGPLDE</sequence>
<evidence type="ECO:0000313" key="2">
    <source>
        <dbReference type="Proteomes" id="UP000237968"/>
    </source>
</evidence>
<proteinExistence type="predicted"/>
<evidence type="ECO:0000313" key="1">
    <source>
        <dbReference type="EMBL" id="PRP91339.1"/>
    </source>
</evidence>
<protein>
    <recommendedName>
        <fullName evidence="3">Lipoprotein</fullName>
    </recommendedName>
</protein>
<dbReference type="OrthoDB" id="5514713at2"/>
<dbReference type="AlphaFoldDB" id="A0A2S9XEQ2"/>
<keyword evidence="2" id="KW-1185">Reference proteome</keyword>
<accession>A0A2S9XEQ2</accession>
<reference evidence="1 2" key="1">
    <citation type="submission" date="2018-03" db="EMBL/GenBank/DDBJ databases">
        <title>Draft Genome Sequences of the Obligatory Marine Myxobacteria Enhygromyxa salina SWB005.</title>
        <authorList>
            <person name="Poehlein A."/>
            <person name="Moghaddam J.A."/>
            <person name="Harms H."/>
            <person name="Alanjari M."/>
            <person name="Koenig G.M."/>
            <person name="Daniel R."/>
            <person name="Schaeberle T.F."/>
        </authorList>
    </citation>
    <scope>NUCLEOTIDE SEQUENCE [LARGE SCALE GENOMIC DNA]</scope>
    <source>
        <strain evidence="1 2">SWB005</strain>
    </source>
</reference>